<dbReference type="InterPro" id="IPR025153">
    <property type="entry name" value="Ead_Ea22"/>
</dbReference>
<reference evidence="1" key="2">
    <citation type="submission" date="2018-07" db="EMBL/GenBank/DDBJ databases">
        <authorList>
            <consortium name="NCBI Pathogen Detection Project"/>
        </authorList>
    </citation>
    <scope>NUCLEOTIDE SEQUENCE</scope>
    <source>
        <strain evidence="1">BCW_2640</strain>
    </source>
</reference>
<accession>A0A5I2X9C9</accession>
<dbReference type="Pfam" id="PF13935">
    <property type="entry name" value="Ead_Ea22"/>
    <property type="match status" value="1"/>
</dbReference>
<comment type="caution">
    <text evidence="1">The sequence shown here is derived from an EMBL/GenBank/DDBJ whole genome shotgun (WGS) entry which is preliminary data.</text>
</comment>
<reference evidence="1" key="1">
    <citation type="journal article" date="2018" name="Genome Biol.">
        <title>SKESA: strategic k-mer extension for scrupulous assemblies.</title>
        <authorList>
            <person name="Souvorov A."/>
            <person name="Agarwala R."/>
            <person name="Lipman D.J."/>
        </authorList>
    </citation>
    <scope>NUCLEOTIDE SEQUENCE</scope>
    <source>
        <strain evidence="1">BCW_2640</strain>
    </source>
</reference>
<evidence type="ECO:0000313" key="1">
    <source>
        <dbReference type="EMBL" id="HAE1792289.1"/>
    </source>
</evidence>
<gene>
    <name evidence="1" type="ORF">G3V02_000950</name>
</gene>
<dbReference type="EMBL" id="DAARBX010000003">
    <property type="protein sequence ID" value="HAE1792289.1"/>
    <property type="molecule type" value="Genomic_DNA"/>
</dbReference>
<proteinExistence type="predicted"/>
<organism evidence="1">
    <name type="scientific">Salmonella enterica subsp. enterica serovar Ank</name>
    <dbReference type="NCBI Taxonomy" id="1173578"/>
    <lineage>
        <taxon>Bacteria</taxon>
        <taxon>Pseudomonadati</taxon>
        <taxon>Pseudomonadota</taxon>
        <taxon>Gammaproteobacteria</taxon>
        <taxon>Enterobacterales</taxon>
        <taxon>Enterobacteriaceae</taxon>
        <taxon>Salmonella</taxon>
    </lineage>
</organism>
<dbReference type="AlphaFoldDB" id="A0A5I2X9C9"/>
<name>A0A5I2X9C9_SALET</name>
<sequence length="31" mass="3335">MIDTKALADFIAAFNPATVLALLDELEATKK</sequence>
<protein>
    <submittedName>
        <fullName evidence="1">Ead/Ea22-like family protein</fullName>
    </submittedName>
</protein>